<evidence type="ECO:0000256" key="2">
    <source>
        <dbReference type="ARBA" id="ARBA00022741"/>
    </source>
</evidence>
<name>M4NN58_9GAMM</name>
<dbReference type="KEGG" id="rhd:R2APBS1_2013"/>
<gene>
    <name evidence="6" type="ORF">R2APBS1_2013</name>
</gene>
<sequence>MSAQLHTIATDAPAPAPQNRDAGVDVTRVLEDFPRILSNEPGPLRLDDPLQREVMCLCGKVDSNVAVLLVSSTHYQQGTDDRFTEYRSLARSQGVAARVIQTTVSQIASKYAGEDSAAASKLVDSHEKARVLAYIRQAAARNASDLKFQIVGDFCSVRLKVHGRSRSIGELSAEEGYRLIRSLYNSMVTQGQGDLNPRAMQDGQLRPEYAKLCGLTGSRIATRPAKDDGLLVTFRLLYASNRNGKSLTSLGYTPDQLELLDGMLRRKYGINLFTGVTGSGKSTSLVACMQKLLRDHHQELDLITIEDPVEYDIEGAGSLQTPMLYDIHDPVARAKAWGDALRNCLRHAPNVLMPGELRDGDGAVTAFNIALSGHQVWSTLHTFDVFSAIQRLIEMGVDASLVTNPALLTGVINQSLVRTLCPHCKVPLAEHRDRLEPHLLAQVDRLAHGHEIFIAGPGCRHCEFGVGDREVAAEVLVPNAELMQVYQKEGMLAARIHWVTRLGGVTRLAHALQKMRAGIVDPLHIEQDVDPLDTDFVTLGVWP</sequence>
<dbReference type="STRING" id="666685.R2APBS1_2013"/>
<dbReference type="OrthoDB" id="5790493at2"/>
<evidence type="ECO:0000256" key="4">
    <source>
        <dbReference type="SAM" id="MobiDB-lite"/>
    </source>
</evidence>
<dbReference type="Gene3D" id="3.40.50.300">
    <property type="entry name" value="P-loop containing nucleotide triphosphate hydrolases"/>
    <property type="match status" value="1"/>
</dbReference>
<dbReference type="SUPFAM" id="SSF52540">
    <property type="entry name" value="P-loop containing nucleoside triphosphate hydrolases"/>
    <property type="match status" value="1"/>
</dbReference>
<feature type="domain" description="Bacterial type II secretion system protein E" evidence="5">
    <location>
        <begin position="133"/>
        <end position="518"/>
    </location>
</feature>
<evidence type="ECO:0000256" key="1">
    <source>
        <dbReference type="ARBA" id="ARBA00006611"/>
    </source>
</evidence>
<accession>M4NN58</accession>
<dbReference type="Gene3D" id="3.30.450.90">
    <property type="match status" value="1"/>
</dbReference>
<keyword evidence="7" id="KW-1185">Reference proteome</keyword>
<dbReference type="PANTHER" id="PTHR30258">
    <property type="entry name" value="TYPE II SECRETION SYSTEM PROTEIN GSPE-RELATED"/>
    <property type="match status" value="1"/>
</dbReference>
<dbReference type="EMBL" id="CP003470">
    <property type="protein sequence ID" value="AGG89136.1"/>
    <property type="molecule type" value="Genomic_DNA"/>
</dbReference>
<dbReference type="Pfam" id="PF00437">
    <property type="entry name" value="T2SSE"/>
    <property type="match status" value="1"/>
</dbReference>
<dbReference type="Proteomes" id="UP000011859">
    <property type="component" value="Chromosome"/>
</dbReference>
<reference evidence="6 7" key="1">
    <citation type="submission" date="2012-04" db="EMBL/GenBank/DDBJ databases">
        <title>Complete genome of Rhodanobacter sp. 2APBS1.</title>
        <authorList>
            <consortium name="US DOE Joint Genome Institute"/>
            <person name="Huntemann M."/>
            <person name="Wei C.-L."/>
            <person name="Han J."/>
            <person name="Detter J.C."/>
            <person name="Han C."/>
            <person name="Tapia R."/>
            <person name="Munk A.C.C."/>
            <person name="Chen A."/>
            <person name="Krypides N."/>
            <person name="Mavromatis K."/>
            <person name="Markowitz V."/>
            <person name="Szeto E."/>
            <person name="Ivanova N."/>
            <person name="Mikhailova N."/>
            <person name="Ovchinnikova G."/>
            <person name="Pagani I."/>
            <person name="Pati A."/>
            <person name="Goodwin L."/>
            <person name="Peters L."/>
            <person name="Pitluck S."/>
            <person name="Woyke T."/>
            <person name="Prakash O."/>
            <person name="Elkins J."/>
            <person name="Brown S."/>
            <person name="Palumbo A."/>
            <person name="Hemme C."/>
            <person name="Zhou J."/>
            <person name="Watson D."/>
            <person name="Jardine P."/>
            <person name="Kostka J."/>
            <person name="Green S."/>
        </authorList>
    </citation>
    <scope>NUCLEOTIDE SEQUENCE [LARGE SCALE GENOMIC DNA]</scope>
    <source>
        <strain evidence="6 7">2APBS1</strain>
    </source>
</reference>
<dbReference type="eggNOG" id="COG2804">
    <property type="taxonomic scope" value="Bacteria"/>
</dbReference>
<dbReference type="InterPro" id="IPR001482">
    <property type="entry name" value="T2SS/T4SS_dom"/>
</dbReference>
<comment type="similarity">
    <text evidence="1">Belongs to the GSP E family.</text>
</comment>
<dbReference type="GO" id="GO:0005886">
    <property type="term" value="C:plasma membrane"/>
    <property type="evidence" value="ECO:0007669"/>
    <property type="project" value="TreeGrafter"/>
</dbReference>
<dbReference type="GO" id="GO:0005524">
    <property type="term" value="F:ATP binding"/>
    <property type="evidence" value="ECO:0007669"/>
    <property type="project" value="UniProtKB-KW"/>
</dbReference>
<keyword evidence="2" id="KW-0547">Nucleotide-binding</keyword>
<proteinExistence type="inferred from homology"/>
<dbReference type="GO" id="GO:0016887">
    <property type="term" value="F:ATP hydrolysis activity"/>
    <property type="evidence" value="ECO:0007669"/>
    <property type="project" value="TreeGrafter"/>
</dbReference>
<dbReference type="AlphaFoldDB" id="M4NN58"/>
<evidence type="ECO:0000256" key="3">
    <source>
        <dbReference type="ARBA" id="ARBA00022840"/>
    </source>
</evidence>
<dbReference type="HOGENOM" id="CLU_013446_2_3_6"/>
<dbReference type="InterPro" id="IPR027417">
    <property type="entry name" value="P-loop_NTPase"/>
</dbReference>
<evidence type="ECO:0000259" key="5">
    <source>
        <dbReference type="Pfam" id="PF00437"/>
    </source>
</evidence>
<evidence type="ECO:0000313" key="6">
    <source>
        <dbReference type="EMBL" id="AGG89136.1"/>
    </source>
</evidence>
<keyword evidence="3" id="KW-0067">ATP-binding</keyword>
<feature type="region of interest" description="Disordered" evidence="4">
    <location>
        <begin position="1"/>
        <end position="21"/>
    </location>
</feature>
<evidence type="ECO:0000313" key="7">
    <source>
        <dbReference type="Proteomes" id="UP000011859"/>
    </source>
</evidence>
<protein>
    <submittedName>
        <fullName evidence="6">Type II secretory pathway, ATPase PulE/Tfp pilus assembly pathway, ATPase PilB</fullName>
    </submittedName>
</protein>
<dbReference type="PANTHER" id="PTHR30258:SF2">
    <property type="entry name" value="COMG OPERON PROTEIN 1"/>
    <property type="match status" value="1"/>
</dbReference>
<organism evidence="6 7">
    <name type="scientific">Rhodanobacter denitrificans</name>
    <dbReference type="NCBI Taxonomy" id="666685"/>
    <lineage>
        <taxon>Bacteria</taxon>
        <taxon>Pseudomonadati</taxon>
        <taxon>Pseudomonadota</taxon>
        <taxon>Gammaproteobacteria</taxon>
        <taxon>Lysobacterales</taxon>
        <taxon>Rhodanobacteraceae</taxon>
        <taxon>Rhodanobacter</taxon>
    </lineage>
</organism>
<dbReference type="GeneID" id="72428746"/>
<dbReference type="RefSeq" id="WP_015447861.1">
    <property type="nucleotide sequence ID" value="NC_020541.1"/>
</dbReference>